<proteinExistence type="predicted"/>
<dbReference type="RefSeq" id="XP_007801630.1">
    <property type="nucleotide sequence ID" value="XM_007803439.1"/>
</dbReference>
<dbReference type="Proteomes" id="UP000019373">
    <property type="component" value="Unassembled WGS sequence"/>
</dbReference>
<sequence length="249" mass="28383">MTSVANEDADGHIEVLQPCGEPEYLTRPTLEPFHRMITRKKPADSRLAQKVKSKDKQKQKQIQIQSDNLDVDERFGATEKRTNKNRNKNPEVEEDKWEAPEAKWMKEQIPQGRKEYKDLKAFQSGWGDGGKRSKLFMKLLAEELAKDKKNAKGKAATSKGGKNGKKVKKTYPRAHVINRLPKDGKFEPGEADESEGDDRFNASEDISEDEEDEDEDEDDAPRRRKGSKNPVKNQGKKPTATKHKGRGRR</sequence>
<dbReference type="EMBL" id="KE721051">
    <property type="protein sequence ID" value="ERF72742.1"/>
    <property type="molecule type" value="Genomic_DNA"/>
</dbReference>
<name>U1G5X6_ENDPU</name>
<reference evidence="3" key="1">
    <citation type="journal article" date="2014" name="BMC Genomics">
        <title>Genome characteristics reveal the impact of lichenization on lichen-forming fungus Endocarpon pusillum Hedwig (Verrucariales, Ascomycota).</title>
        <authorList>
            <person name="Wang Y.-Y."/>
            <person name="Liu B."/>
            <person name="Zhang X.-Y."/>
            <person name="Zhou Q.-M."/>
            <person name="Zhang T."/>
            <person name="Li H."/>
            <person name="Yu Y.-F."/>
            <person name="Zhang X.-L."/>
            <person name="Hao X.-Y."/>
            <person name="Wang M."/>
            <person name="Wang L."/>
            <person name="Wei J.-C."/>
        </authorList>
    </citation>
    <scope>NUCLEOTIDE SEQUENCE [LARGE SCALE GENOMIC DNA]</scope>
    <source>
        <strain evidence="3">Z07020 / HMAS-L-300199</strain>
    </source>
</reference>
<evidence type="ECO:0000313" key="2">
    <source>
        <dbReference type="EMBL" id="ERF72742.1"/>
    </source>
</evidence>
<feature type="compositionally biased region" description="Basic residues" evidence="1">
    <location>
        <begin position="162"/>
        <end position="172"/>
    </location>
</feature>
<feature type="compositionally biased region" description="Basic residues" evidence="1">
    <location>
        <begin position="239"/>
        <end position="249"/>
    </location>
</feature>
<accession>U1G5X6</accession>
<evidence type="ECO:0000313" key="3">
    <source>
        <dbReference type="Proteomes" id="UP000019373"/>
    </source>
</evidence>
<evidence type="ECO:0000256" key="1">
    <source>
        <dbReference type="SAM" id="MobiDB-lite"/>
    </source>
</evidence>
<feature type="compositionally biased region" description="Acidic residues" evidence="1">
    <location>
        <begin position="205"/>
        <end position="219"/>
    </location>
</feature>
<gene>
    <name evidence="2" type="ORF">EPUS_04795</name>
</gene>
<feature type="region of interest" description="Disordered" evidence="1">
    <location>
        <begin position="145"/>
        <end position="249"/>
    </location>
</feature>
<dbReference type="GeneID" id="19239749"/>
<feature type="region of interest" description="Disordered" evidence="1">
    <location>
        <begin position="38"/>
        <end position="100"/>
    </location>
</feature>
<protein>
    <submittedName>
        <fullName evidence="2">Uncharacterized protein</fullName>
    </submittedName>
</protein>
<keyword evidence="3" id="KW-1185">Reference proteome</keyword>
<dbReference type="AlphaFoldDB" id="U1G5X6"/>
<dbReference type="HOGENOM" id="CLU_1115749_0_0_1"/>
<feature type="compositionally biased region" description="Basic and acidic residues" evidence="1">
    <location>
        <begin position="71"/>
        <end position="82"/>
    </location>
</feature>
<organism evidence="2 3">
    <name type="scientific">Endocarpon pusillum (strain Z07020 / HMAS-L-300199)</name>
    <name type="common">Lichen-forming fungus</name>
    <dbReference type="NCBI Taxonomy" id="1263415"/>
    <lineage>
        <taxon>Eukaryota</taxon>
        <taxon>Fungi</taxon>
        <taxon>Dikarya</taxon>
        <taxon>Ascomycota</taxon>
        <taxon>Pezizomycotina</taxon>
        <taxon>Eurotiomycetes</taxon>
        <taxon>Chaetothyriomycetidae</taxon>
        <taxon>Verrucariales</taxon>
        <taxon>Verrucariaceae</taxon>
        <taxon>Endocarpon</taxon>
    </lineage>
</organism>